<feature type="compositionally biased region" description="Low complexity" evidence="2">
    <location>
        <begin position="622"/>
        <end position="648"/>
    </location>
</feature>
<feature type="coiled-coil region" evidence="1">
    <location>
        <begin position="1082"/>
        <end position="1116"/>
    </location>
</feature>
<evidence type="ECO:0000313" key="6">
    <source>
        <dbReference type="Proteomes" id="UP000309601"/>
    </source>
</evidence>
<feature type="compositionally biased region" description="Polar residues" evidence="2">
    <location>
        <begin position="778"/>
        <end position="798"/>
    </location>
</feature>
<dbReference type="SMART" id="SM00325">
    <property type="entry name" value="RhoGEF"/>
    <property type="match status" value="1"/>
</dbReference>
<accession>A0A4T0M2R3</accession>
<evidence type="ECO:0000313" key="7">
    <source>
        <dbReference type="Proteomes" id="UP000310685"/>
    </source>
</evidence>
<dbReference type="Proteomes" id="UP000310685">
    <property type="component" value="Unassembled WGS sequence"/>
</dbReference>
<dbReference type="PANTHER" id="PTHR12673:SF270">
    <property type="entry name" value="FYVE-TYPE DOMAIN-CONTAINING PROTEIN"/>
    <property type="match status" value="1"/>
</dbReference>
<protein>
    <recommendedName>
        <fullName evidence="3">DH domain-containing protein</fullName>
    </recommendedName>
</protein>
<dbReference type="GO" id="GO:0005085">
    <property type="term" value="F:guanyl-nucleotide exchange factor activity"/>
    <property type="evidence" value="ECO:0007669"/>
    <property type="project" value="InterPro"/>
</dbReference>
<dbReference type="Proteomes" id="UP000309601">
    <property type="component" value="Unassembled WGS sequence"/>
</dbReference>
<organism evidence="4 7">
    <name type="scientific">Wallemia mellicola</name>
    <dbReference type="NCBI Taxonomy" id="1708541"/>
    <lineage>
        <taxon>Eukaryota</taxon>
        <taxon>Fungi</taxon>
        <taxon>Dikarya</taxon>
        <taxon>Basidiomycota</taxon>
        <taxon>Wallemiomycotina</taxon>
        <taxon>Wallemiomycetes</taxon>
        <taxon>Wallemiales</taxon>
        <taxon>Wallemiaceae</taxon>
        <taxon>Wallemia</taxon>
    </lineage>
</organism>
<comment type="caution">
    <text evidence="4">The sequence shown here is derived from an EMBL/GenBank/DDBJ whole genome shotgun (WGS) entry which is preliminary data.</text>
</comment>
<feature type="compositionally biased region" description="Basic residues" evidence="2">
    <location>
        <begin position="873"/>
        <end position="883"/>
    </location>
</feature>
<feature type="region of interest" description="Disordered" evidence="2">
    <location>
        <begin position="733"/>
        <end position="956"/>
    </location>
</feature>
<dbReference type="Pfam" id="PF00621">
    <property type="entry name" value="RhoGEF"/>
    <property type="match status" value="1"/>
</dbReference>
<feature type="compositionally biased region" description="Polar residues" evidence="2">
    <location>
        <begin position="886"/>
        <end position="898"/>
    </location>
</feature>
<evidence type="ECO:0000259" key="3">
    <source>
        <dbReference type="PROSITE" id="PS50010"/>
    </source>
</evidence>
<dbReference type="GO" id="GO:0005737">
    <property type="term" value="C:cytoplasm"/>
    <property type="evidence" value="ECO:0007669"/>
    <property type="project" value="TreeGrafter"/>
</dbReference>
<feature type="compositionally biased region" description="Basic and acidic residues" evidence="2">
    <location>
        <begin position="682"/>
        <end position="692"/>
    </location>
</feature>
<dbReference type="CDD" id="cd00160">
    <property type="entry name" value="RhoGEF"/>
    <property type="match status" value="1"/>
</dbReference>
<evidence type="ECO:0000313" key="5">
    <source>
        <dbReference type="EMBL" id="TIC62813.1"/>
    </source>
</evidence>
<feature type="compositionally biased region" description="Polar residues" evidence="2">
    <location>
        <begin position="936"/>
        <end position="946"/>
    </location>
</feature>
<dbReference type="InterPro" id="IPR051092">
    <property type="entry name" value="FYVE_RhoGEF_PH"/>
</dbReference>
<reference evidence="6 7" key="1">
    <citation type="submission" date="2019-03" db="EMBL/GenBank/DDBJ databases">
        <title>Sequencing 25 genomes of Wallemia mellicola.</title>
        <authorList>
            <person name="Gostincar C."/>
        </authorList>
    </citation>
    <scope>NUCLEOTIDE SEQUENCE [LARGE SCALE GENOMIC DNA]</scope>
    <source>
        <strain evidence="5 6">EXF-1274</strain>
        <strain evidence="4 7">EXF-6152</strain>
    </source>
</reference>
<dbReference type="InterPro" id="IPR035899">
    <property type="entry name" value="DBL_dom_sf"/>
</dbReference>
<dbReference type="PROSITE" id="PS50010">
    <property type="entry name" value="DH_2"/>
    <property type="match status" value="1"/>
</dbReference>
<feature type="compositionally biased region" description="Polar residues" evidence="2">
    <location>
        <begin position="907"/>
        <end position="917"/>
    </location>
</feature>
<dbReference type="EMBL" id="SPRC01000041">
    <property type="protein sequence ID" value="TIB76807.1"/>
    <property type="molecule type" value="Genomic_DNA"/>
</dbReference>
<feature type="region of interest" description="Disordered" evidence="2">
    <location>
        <begin position="306"/>
        <end position="330"/>
    </location>
</feature>
<dbReference type="EMBL" id="SPRW01000042">
    <property type="protein sequence ID" value="TIC62813.1"/>
    <property type="molecule type" value="Genomic_DNA"/>
</dbReference>
<evidence type="ECO:0000256" key="2">
    <source>
        <dbReference type="SAM" id="MobiDB-lite"/>
    </source>
</evidence>
<proteinExistence type="predicted"/>
<feature type="compositionally biased region" description="Acidic residues" evidence="2">
    <location>
        <begin position="751"/>
        <end position="765"/>
    </location>
</feature>
<dbReference type="InterPro" id="IPR011993">
    <property type="entry name" value="PH-like_dom_sf"/>
</dbReference>
<dbReference type="SUPFAM" id="SSF48065">
    <property type="entry name" value="DBL homology domain (DH-domain)"/>
    <property type="match status" value="1"/>
</dbReference>
<sequence>MSQSKAFLCDVVLERSDSLEYSELLDGLGDDLIENNFVGSLPPKPTKLPNQQSFSQQLNELVSTEKSYVKRITALKLNYSDPLRQFAKHKDTQIINLFDAKTLFGNIDQLVTANTAFLNELEHANEFNIGNICLAHFPNFTCYNQYYFNRQKSVDLFKDLLKKKSFVEFIDRTKWQTTGLNNIGLRELLMEPVQRIPRYILLFQGMMNYLDEQHDQRTQLYKSLDLASKIASCEADETTKRATLMHTLQRNIQNFPPNLISHNRTLIDCLDVNDLPTPMTGHIEEPLPCTVFLFNDKLVIAKRPSSNSRGRKLSGLDDLDASNPSATPAKSWGISKTQLVCKIVADLSELTVTDLSNEVFSYHLLAHLAVEFGVVFQSSAFSDCDDERFNRTSKAFQVTQVAFSPSEPLSTASPMSRFITKIWKQQALLRAKDGNSYAKISRDWLPLMSGAVAGGRGNGQARLYFNVYESRDKWFRSANKSKAVLQIDGTHGQADSIPVGEGGTLPLLVIRAEAMEGNLCRLTTEFSNPPETLNEIMNIEDVYTRVVWHIQAQGLYDYKPAGLATMGKKRERAPSSPTKLKFESISKGFFKNGNSGNKLGVPDQHDFSNSTNSHNSHRRTRSLVSKSSSTFGSLSSAVTSTPATSVEGPSGGTGKPPSPLPKSPPQQTYERKVKRKQTPASHEAEREAAEEAYRKAECLRAEQLQQEEEERQAAIKKAEEEVELLNYRDRVRASYLDRPHSVPPPSTSNMTDEDGDDSDAYDDAQSDVADTLRRRNTRSSMATVGNYSIRSEATTSVPWGSDTEARTSDATQGNGSTISNSTSVDLRFSESDSFPIDQAEADLDRQPSYVPGGADEATVGARTDSGRTDSTHSKSRSTSRRRSSSLPSYPTESVSSSLIPPEPAFSMSRQPTTSSVWSRSTGLSASSSTRKPFGPRQQSTNSSRGTPTPRVGTGYRMDLPVVRPLSIPSKKPVEDTYGYTNALNDWVYGDDRNDEKENARSMPPPSKPSVKRHAVMMDLGLENRKRKWGEIQKEGNNADYLEYLIDSLDQDAQVWKKHKSGEINEKSFKEMEIAKYIETEVARKLQERVSKDEEKMKILEKQLMECKNEISVLYESFNEELDGMYADVNSGDDAIEKMSRDLFVAKSQRNEYLKISTELKQQLDLLM</sequence>
<keyword evidence="1" id="KW-0175">Coiled coil</keyword>
<gene>
    <name evidence="5" type="ORF">E3Q02_03307</name>
    <name evidence="4" type="ORF">E3Q22_03350</name>
</gene>
<dbReference type="PANTHER" id="PTHR12673">
    <property type="entry name" value="FACIOGENITAL DYSPLASIA PROTEIN"/>
    <property type="match status" value="1"/>
</dbReference>
<dbReference type="InterPro" id="IPR000219">
    <property type="entry name" value="DH_dom"/>
</dbReference>
<evidence type="ECO:0000256" key="1">
    <source>
        <dbReference type="SAM" id="Coils"/>
    </source>
</evidence>
<feature type="region of interest" description="Disordered" evidence="2">
    <location>
        <begin position="988"/>
        <end position="1010"/>
    </location>
</feature>
<dbReference type="AlphaFoldDB" id="A0A4T0M2R3"/>
<feature type="compositionally biased region" description="Low complexity" evidence="2">
    <location>
        <begin position="918"/>
        <end position="930"/>
    </location>
</feature>
<feature type="compositionally biased region" description="Basic and acidic residues" evidence="2">
    <location>
        <begin position="989"/>
        <end position="999"/>
    </location>
</feature>
<dbReference type="Gene3D" id="1.20.900.10">
    <property type="entry name" value="Dbl homology (DH) domain"/>
    <property type="match status" value="1"/>
</dbReference>
<feature type="region of interest" description="Disordered" evidence="2">
    <location>
        <begin position="592"/>
        <end position="692"/>
    </location>
</feature>
<name>A0A4T0M2R3_9BASI</name>
<dbReference type="Gene3D" id="2.30.29.30">
    <property type="entry name" value="Pleckstrin-homology domain (PH domain)/Phosphotyrosine-binding domain (PTB)"/>
    <property type="match status" value="1"/>
</dbReference>
<feature type="compositionally biased region" description="Polar residues" evidence="2">
    <location>
        <begin position="808"/>
        <end position="824"/>
    </location>
</feature>
<evidence type="ECO:0000313" key="4">
    <source>
        <dbReference type="EMBL" id="TIB76807.1"/>
    </source>
</evidence>
<feature type="domain" description="DH" evidence="3">
    <location>
        <begin position="53"/>
        <end position="237"/>
    </location>
</feature>